<organism evidence="1 2">
    <name type="scientific">Giardia intestinalis</name>
    <name type="common">Giardia lamblia</name>
    <dbReference type="NCBI Taxonomy" id="5741"/>
    <lineage>
        <taxon>Eukaryota</taxon>
        <taxon>Metamonada</taxon>
        <taxon>Diplomonadida</taxon>
        <taxon>Hexamitidae</taxon>
        <taxon>Giardiinae</taxon>
        <taxon>Giardia</taxon>
    </lineage>
</organism>
<evidence type="ECO:0000313" key="2">
    <source>
        <dbReference type="Proteomes" id="UP000018320"/>
    </source>
</evidence>
<comment type="caution">
    <text evidence="1">The sequence shown here is derived from an EMBL/GenBank/DDBJ whole genome shotgun (WGS) entry which is preliminary data.</text>
</comment>
<protein>
    <submittedName>
        <fullName evidence="1">Uncharacterized protein</fullName>
    </submittedName>
</protein>
<dbReference type="AlphaFoldDB" id="V6TGL5"/>
<dbReference type="VEuPathDB" id="GiardiaDB:DHA2_152778"/>
<name>V6TGL5_GIAIN</name>
<gene>
    <name evidence="1" type="ORF">DHA2_152778</name>
</gene>
<dbReference type="VEuPathDB" id="GiardiaDB:QR46_3925"/>
<dbReference type="EMBL" id="AHGT01000026">
    <property type="protein sequence ID" value="ESU37502.1"/>
    <property type="molecule type" value="Genomic_DNA"/>
</dbReference>
<reference evidence="2" key="1">
    <citation type="submission" date="2012-02" db="EMBL/GenBank/DDBJ databases">
        <title>Genome sequencing of Giardia lamblia Genotypes A2 and B isolates (DH and GS) and comparative analysis with the genomes of Genotypes A1 and E (WB and Pig).</title>
        <authorList>
            <person name="Adam R."/>
            <person name="Dahlstrom E."/>
            <person name="Martens C."/>
            <person name="Bruno D."/>
            <person name="Barbian K."/>
            <person name="Porcella S.F."/>
            <person name="Nash T."/>
        </authorList>
    </citation>
    <scope>NUCLEOTIDE SEQUENCE</scope>
    <source>
        <strain evidence="2">DH</strain>
    </source>
</reference>
<accession>V6TGL5</accession>
<dbReference type="Proteomes" id="UP000018320">
    <property type="component" value="Unassembled WGS sequence"/>
</dbReference>
<proteinExistence type="predicted"/>
<reference evidence="1 2" key="2">
    <citation type="journal article" date="2013" name="Genome Biol. Evol.">
        <title>Genome sequencing of Giardia lamblia genotypes A2 and B isolates (DH and GS) and comparative analysis with the genomes of genotypes A1 and E (WB and Pig).</title>
        <authorList>
            <person name="Adam R.D."/>
            <person name="Dahlstrom E.W."/>
            <person name="Martens C.A."/>
            <person name="Bruno D.P."/>
            <person name="Barbian K.D."/>
            <person name="Ricklefs S.M."/>
            <person name="Hernandez M.M."/>
            <person name="Narla N.P."/>
            <person name="Patel R.B."/>
            <person name="Porcella S.F."/>
            <person name="Nash T.E."/>
        </authorList>
    </citation>
    <scope>NUCLEOTIDE SEQUENCE [LARGE SCALE GENOMIC DNA]</scope>
    <source>
        <strain evidence="1 2">DH</strain>
    </source>
</reference>
<evidence type="ECO:0000313" key="1">
    <source>
        <dbReference type="EMBL" id="ESU37502.1"/>
    </source>
</evidence>
<sequence length="345" mass="38647">MPSLNCLLLTPHTIHFKFSSAPRLMQLDCTALVALLKSGGMSSVRLFELAQPLLQNETTLASLCSKLTDAMKREFDWSEECKKPLSVFFFERAYEFFIAVLPLTNLKHETQLIELFTFTEHFLTYQMKNRGPAHYQLVFVAERVNDKASDILGCTSKSASELYIRRYSRLLDVLFDSLTTPNFRILALQRIIQHISQVIVPASSDTALAALVYLLTDMTLNIDAWTVDTIISLFNHAAQLALSMAPAFQCLFAESLIETVRVLASNTLVYSFLDSKHVTALSRTLLRSLSLLLDKQDVLDKVKGTTDMTCLLSSIDNMALALDDQGIKEHYDKLLSALSLTSGCV</sequence>
<dbReference type="VEuPathDB" id="GiardiaDB:GL50581_2782"/>